<comment type="catalytic activity">
    <reaction evidence="1">
        <text>(4aS,6R)-4a-hydroxy-L-erythro-5,6,7,8-tetrahydrobiopterin = (6R)-L-erythro-6,7-dihydrobiopterin + H2O</text>
        <dbReference type="Rhea" id="RHEA:11920"/>
        <dbReference type="ChEBI" id="CHEBI:15377"/>
        <dbReference type="ChEBI" id="CHEBI:15642"/>
        <dbReference type="ChEBI" id="CHEBI:43120"/>
        <dbReference type="EC" id="4.2.1.96"/>
    </reaction>
</comment>
<evidence type="ECO:0000256" key="1">
    <source>
        <dbReference type="ARBA" id="ARBA00001554"/>
    </source>
</evidence>
<dbReference type="EMBL" id="JAGSXH010000002">
    <property type="protein sequence ID" value="MBS2961653.1"/>
    <property type="molecule type" value="Genomic_DNA"/>
</dbReference>
<accession>A0A8J7WHY7</accession>
<gene>
    <name evidence="6" type="ORF">KGA66_01245</name>
</gene>
<name>A0A8J7WHY7_9ACTN</name>
<dbReference type="Pfam" id="PF01329">
    <property type="entry name" value="Pterin_4a"/>
    <property type="match status" value="1"/>
</dbReference>
<dbReference type="PANTHER" id="PTHR12599">
    <property type="entry name" value="PTERIN-4-ALPHA-CARBINOLAMINE DEHYDRATASE"/>
    <property type="match status" value="1"/>
</dbReference>
<dbReference type="CDD" id="cd00488">
    <property type="entry name" value="PCD_DCoH"/>
    <property type="match status" value="1"/>
</dbReference>
<dbReference type="InterPro" id="IPR036428">
    <property type="entry name" value="PCD_sf"/>
</dbReference>
<dbReference type="EC" id="4.2.1.96" evidence="3"/>
<evidence type="ECO:0000313" key="7">
    <source>
        <dbReference type="Proteomes" id="UP000677913"/>
    </source>
</evidence>
<evidence type="ECO:0000256" key="4">
    <source>
        <dbReference type="ARBA" id="ARBA00021735"/>
    </source>
</evidence>
<organism evidence="6 7">
    <name type="scientific">Actinocrinis puniceicyclus</name>
    <dbReference type="NCBI Taxonomy" id="977794"/>
    <lineage>
        <taxon>Bacteria</taxon>
        <taxon>Bacillati</taxon>
        <taxon>Actinomycetota</taxon>
        <taxon>Actinomycetes</taxon>
        <taxon>Catenulisporales</taxon>
        <taxon>Actinospicaceae</taxon>
        <taxon>Actinocrinis</taxon>
    </lineage>
</organism>
<dbReference type="RefSeq" id="WP_211463515.1">
    <property type="nucleotide sequence ID" value="NZ_JAGSXH010000002.1"/>
</dbReference>
<comment type="similarity">
    <text evidence="2">Belongs to the pterin-4-alpha-carbinolamine dehydratase family.</text>
</comment>
<dbReference type="NCBIfam" id="NF002017">
    <property type="entry name" value="PRK00823.1-2"/>
    <property type="match status" value="1"/>
</dbReference>
<dbReference type="InterPro" id="IPR001533">
    <property type="entry name" value="Pterin_deHydtase"/>
</dbReference>
<evidence type="ECO:0000256" key="3">
    <source>
        <dbReference type="ARBA" id="ARBA00013252"/>
    </source>
</evidence>
<dbReference type="Proteomes" id="UP000677913">
    <property type="component" value="Unassembled WGS sequence"/>
</dbReference>
<evidence type="ECO:0000313" key="6">
    <source>
        <dbReference type="EMBL" id="MBS2961653.1"/>
    </source>
</evidence>
<keyword evidence="5 6" id="KW-0456">Lyase</keyword>
<proteinExistence type="inferred from homology"/>
<keyword evidence="7" id="KW-1185">Reference proteome</keyword>
<dbReference type="GO" id="GO:0008124">
    <property type="term" value="F:4-alpha-hydroxytetrahydrobiopterin dehydratase activity"/>
    <property type="evidence" value="ECO:0007669"/>
    <property type="project" value="UniProtKB-EC"/>
</dbReference>
<dbReference type="GO" id="GO:0006729">
    <property type="term" value="P:tetrahydrobiopterin biosynthetic process"/>
    <property type="evidence" value="ECO:0007669"/>
    <property type="project" value="InterPro"/>
</dbReference>
<dbReference type="Gene3D" id="3.30.1360.20">
    <property type="entry name" value="Transcriptional coactivator/pterin dehydratase"/>
    <property type="match status" value="1"/>
</dbReference>
<dbReference type="AlphaFoldDB" id="A0A8J7WHY7"/>
<evidence type="ECO:0000256" key="5">
    <source>
        <dbReference type="ARBA" id="ARBA00023239"/>
    </source>
</evidence>
<dbReference type="SUPFAM" id="SSF55248">
    <property type="entry name" value="PCD-like"/>
    <property type="match status" value="1"/>
</dbReference>
<dbReference type="PANTHER" id="PTHR12599:SF0">
    <property type="entry name" value="PTERIN-4-ALPHA-CARBINOLAMINE DEHYDRATASE"/>
    <property type="match status" value="1"/>
</dbReference>
<protein>
    <recommendedName>
        <fullName evidence="4">Putative pterin-4-alpha-carbinolamine dehydratase</fullName>
        <ecNumber evidence="3">4.2.1.96</ecNumber>
    </recommendedName>
</protein>
<reference evidence="6" key="1">
    <citation type="submission" date="2021-04" db="EMBL/GenBank/DDBJ databases">
        <title>Genome based classification of Actinospica acidithermotolerans sp. nov., an actinobacterium isolated from an Indonesian hot spring.</title>
        <authorList>
            <person name="Kusuma A.B."/>
            <person name="Putra K.E."/>
            <person name="Nafisah S."/>
            <person name="Loh J."/>
            <person name="Nouioui I."/>
            <person name="Goodfellow M."/>
        </authorList>
    </citation>
    <scope>NUCLEOTIDE SEQUENCE</scope>
    <source>
        <strain evidence="6">DSM 45618</strain>
    </source>
</reference>
<sequence>MAQHAPLDQDTVERLLGSLEGWTREGDTIRRVYQAEDFPGAIHLVNVVAVLAEQARHHPDIDIRWRTLTFTLSTHDAGGRVTMADVRLAEQINEAIATQPAAR</sequence>
<comment type="caution">
    <text evidence="6">The sequence shown here is derived from an EMBL/GenBank/DDBJ whole genome shotgun (WGS) entry which is preliminary data.</text>
</comment>
<evidence type="ECO:0000256" key="2">
    <source>
        <dbReference type="ARBA" id="ARBA00006472"/>
    </source>
</evidence>